<evidence type="ECO:0000256" key="6">
    <source>
        <dbReference type="SAM" id="Phobius"/>
    </source>
</evidence>
<sequence length="122" mass="13182">MKRPSAPALIRTFRVLAIAEGFSWAALLVGMFLKWVAGTTELGVQIAGPLHGALFIGYGLSALALWGALRWPFRVAVAAGFSAVLPFATVWFERWAGRRGYLDPADRHEGTQQVTAGVEAQV</sequence>
<reference evidence="8 9" key="1">
    <citation type="submission" date="2018-10" db="EMBL/GenBank/DDBJ databases">
        <title>Genome sequencing of Arthrobacter oryzae TNB02.</title>
        <authorList>
            <person name="Cho Y.-J."/>
            <person name="Cho A."/>
            <person name="Kim O.-S."/>
        </authorList>
    </citation>
    <scope>NUCLEOTIDE SEQUENCE [LARGE SCALE GENOMIC DNA]</scope>
    <source>
        <strain evidence="8 9">TNB02</strain>
    </source>
</reference>
<dbReference type="OrthoDB" id="3396203at2"/>
<evidence type="ECO:0000256" key="4">
    <source>
        <dbReference type="ARBA" id="ARBA00022989"/>
    </source>
</evidence>
<keyword evidence="5 6" id="KW-0472">Membrane</keyword>
<keyword evidence="2" id="KW-1003">Cell membrane</keyword>
<dbReference type="PANTHER" id="PTHR40077">
    <property type="entry name" value="MEMBRANE PROTEIN-RELATED"/>
    <property type="match status" value="1"/>
</dbReference>
<keyword evidence="4 6" id="KW-1133">Transmembrane helix</keyword>
<evidence type="ECO:0000256" key="2">
    <source>
        <dbReference type="ARBA" id="ARBA00022475"/>
    </source>
</evidence>
<accession>A0A3N0BRD5</accession>
<dbReference type="RefSeq" id="WP_123256375.1">
    <property type="nucleotide sequence ID" value="NZ_RBED01000126.1"/>
</dbReference>
<gene>
    <name evidence="8" type="ORF">D7003_15815</name>
</gene>
<dbReference type="InterPro" id="IPR023845">
    <property type="entry name" value="DUF3817_TM"/>
</dbReference>
<comment type="subcellular location">
    <subcellularLocation>
        <location evidence="1">Cell membrane</location>
        <topology evidence="1">Multi-pass membrane protein</topology>
    </subcellularLocation>
</comment>
<evidence type="ECO:0000256" key="5">
    <source>
        <dbReference type="ARBA" id="ARBA00023136"/>
    </source>
</evidence>
<protein>
    <submittedName>
        <fullName evidence="8">DUF3817 domain-containing protein</fullName>
    </submittedName>
</protein>
<dbReference type="Proteomes" id="UP000273807">
    <property type="component" value="Unassembled WGS sequence"/>
</dbReference>
<dbReference type="NCBIfam" id="TIGR03954">
    <property type="entry name" value="integ_memb_HG"/>
    <property type="match status" value="1"/>
</dbReference>
<feature type="domain" description="DUF3817" evidence="7">
    <location>
        <begin position="11"/>
        <end position="97"/>
    </location>
</feature>
<organism evidence="8 9">
    <name type="scientific">Arthrobacter oryzae</name>
    <dbReference type="NCBI Taxonomy" id="409290"/>
    <lineage>
        <taxon>Bacteria</taxon>
        <taxon>Bacillati</taxon>
        <taxon>Actinomycetota</taxon>
        <taxon>Actinomycetes</taxon>
        <taxon>Micrococcales</taxon>
        <taxon>Micrococcaceae</taxon>
        <taxon>Arthrobacter</taxon>
    </lineage>
</organism>
<feature type="transmembrane region" description="Helical" evidence="6">
    <location>
        <begin position="42"/>
        <end position="66"/>
    </location>
</feature>
<dbReference type="PANTHER" id="PTHR40077:SF1">
    <property type="entry name" value="MEMBRANE PROTEIN"/>
    <property type="match status" value="1"/>
</dbReference>
<dbReference type="AlphaFoldDB" id="A0A3N0BRD5"/>
<comment type="caution">
    <text evidence="8">The sequence shown here is derived from an EMBL/GenBank/DDBJ whole genome shotgun (WGS) entry which is preliminary data.</text>
</comment>
<dbReference type="Pfam" id="PF12823">
    <property type="entry name" value="DUF3817"/>
    <property type="match status" value="1"/>
</dbReference>
<evidence type="ECO:0000313" key="9">
    <source>
        <dbReference type="Proteomes" id="UP000273807"/>
    </source>
</evidence>
<keyword evidence="3 6" id="KW-0812">Transmembrane</keyword>
<evidence type="ECO:0000259" key="7">
    <source>
        <dbReference type="Pfam" id="PF12823"/>
    </source>
</evidence>
<dbReference type="EMBL" id="RBED01000126">
    <property type="protein sequence ID" value="RNL51593.1"/>
    <property type="molecule type" value="Genomic_DNA"/>
</dbReference>
<feature type="transmembrane region" description="Helical" evidence="6">
    <location>
        <begin position="73"/>
        <end position="92"/>
    </location>
</feature>
<proteinExistence type="predicted"/>
<keyword evidence="9" id="KW-1185">Reference proteome</keyword>
<evidence type="ECO:0000313" key="8">
    <source>
        <dbReference type="EMBL" id="RNL51593.1"/>
    </source>
</evidence>
<dbReference type="GO" id="GO:0005886">
    <property type="term" value="C:plasma membrane"/>
    <property type="evidence" value="ECO:0007669"/>
    <property type="project" value="UniProtKB-SubCell"/>
</dbReference>
<name>A0A3N0BRD5_9MICC</name>
<feature type="transmembrane region" description="Helical" evidence="6">
    <location>
        <begin position="12"/>
        <end position="36"/>
    </location>
</feature>
<evidence type="ECO:0000256" key="3">
    <source>
        <dbReference type="ARBA" id="ARBA00022692"/>
    </source>
</evidence>
<evidence type="ECO:0000256" key="1">
    <source>
        <dbReference type="ARBA" id="ARBA00004651"/>
    </source>
</evidence>